<proteinExistence type="predicted"/>
<evidence type="ECO:0000256" key="4">
    <source>
        <dbReference type="ARBA" id="ARBA00023136"/>
    </source>
</evidence>
<evidence type="ECO:0000256" key="1">
    <source>
        <dbReference type="ARBA" id="ARBA00004141"/>
    </source>
</evidence>
<dbReference type="Pfam" id="PF00420">
    <property type="entry name" value="Oxidored_q2"/>
    <property type="match status" value="1"/>
</dbReference>
<evidence type="ECO:0000313" key="7">
    <source>
        <dbReference type="Proteomes" id="UP001205965"/>
    </source>
</evidence>
<evidence type="ECO:0000256" key="2">
    <source>
        <dbReference type="ARBA" id="ARBA00022692"/>
    </source>
</evidence>
<evidence type="ECO:0000313" key="6">
    <source>
        <dbReference type="EMBL" id="MCS5480932.1"/>
    </source>
</evidence>
<feature type="transmembrane region" description="Helical" evidence="5">
    <location>
        <begin position="32"/>
        <end position="53"/>
    </location>
</feature>
<protein>
    <submittedName>
        <fullName evidence="6">NADH-quinone oxidoreductase subunit K</fullName>
        <ecNumber evidence="6">1.6.5.11</ecNumber>
    </submittedName>
</protein>
<dbReference type="InterPro" id="IPR039428">
    <property type="entry name" value="NUOK/Mnh_C1-like"/>
</dbReference>
<dbReference type="Gene3D" id="1.10.287.3510">
    <property type="match status" value="1"/>
</dbReference>
<dbReference type="EMBL" id="JANWTC010000024">
    <property type="protein sequence ID" value="MCS5480932.1"/>
    <property type="molecule type" value="Genomic_DNA"/>
</dbReference>
<feature type="transmembrane region" description="Helical" evidence="5">
    <location>
        <begin position="6"/>
        <end position="25"/>
    </location>
</feature>
<comment type="caution">
    <text evidence="6">The sequence shown here is derived from an EMBL/GenBank/DDBJ whole genome shotgun (WGS) entry which is preliminary data.</text>
</comment>
<evidence type="ECO:0000256" key="5">
    <source>
        <dbReference type="SAM" id="Phobius"/>
    </source>
</evidence>
<organism evidence="6 7">
    <name type="scientific">Corynebacterium lemuris</name>
    <dbReference type="NCBI Taxonomy" id="1859292"/>
    <lineage>
        <taxon>Bacteria</taxon>
        <taxon>Bacillati</taxon>
        <taxon>Actinomycetota</taxon>
        <taxon>Actinomycetes</taxon>
        <taxon>Mycobacteriales</taxon>
        <taxon>Corynebacteriaceae</taxon>
        <taxon>Corynebacterium</taxon>
    </lineage>
</organism>
<gene>
    <name evidence="6" type="ORF">NYP18_14905</name>
</gene>
<reference evidence="6 7" key="1">
    <citation type="submission" date="2022-08" db="EMBL/GenBank/DDBJ databases">
        <title>YIM 101645 draft genome.</title>
        <authorList>
            <person name="Chen X."/>
        </authorList>
    </citation>
    <scope>NUCLEOTIDE SEQUENCE [LARGE SCALE GENOMIC DNA]</scope>
    <source>
        <strain evidence="6 7">YIM 101645</strain>
    </source>
</reference>
<dbReference type="RefSeq" id="WP_259428991.1">
    <property type="nucleotide sequence ID" value="NZ_JANWTC010000024.1"/>
</dbReference>
<keyword evidence="6" id="KW-0560">Oxidoreductase</keyword>
<evidence type="ECO:0000256" key="3">
    <source>
        <dbReference type="ARBA" id="ARBA00022989"/>
    </source>
</evidence>
<feature type="transmembrane region" description="Helical" evidence="5">
    <location>
        <begin position="59"/>
        <end position="82"/>
    </location>
</feature>
<dbReference type="GO" id="GO:0016491">
    <property type="term" value="F:oxidoreductase activity"/>
    <property type="evidence" value="ECO:0007669"/>
    <property type="project" value="UniProtKB-KW"/>
</dbReference>
<dbReference type="EC" id="1.6.5.11" evidence="6"/>
<dbReference type="Proteomes" id="UP001205965">
    <property type="component" value="Unassembled WGS sequence"/>
</dbReference>
<keyword evidence="3 5" id="KW-1133">Transmembrane helix</keyword>
<accession>A0ABT2G095</accession>
<keyword evidence="4 5" id="KW-0472">Membrane</keyword>
<keyword evidence="2 5" id="KW-0812">Transmembrane</keyword>
<keyword evidence="7" id="KW-1185">Reference proteome</keyword>
<comment type="subcellular location">
    <subcellularLocation>
        <location evidence="1">Membrane</location>
        <topology evidence="1">Multi-pass membrane protein</topology>
    </subcellularLocation>
</comment>
<sequence length="95" mass="10169">MNITQWYLMVAVGLIAVGLTRFLLVRDRVARLVAMNVLGSGALLLLIALAARQEPADPVLTALVITGLVITVAFTGVGAVLIRRIEGVHEEDDHP</sequence>
<name>A0ABT2G095_9CORY</name>